<dbReference type="PANTHER" id="PTHR43245">
    <property type="entry name" value="BIFUNCTIONAL POLYMYXIN RESISTANCE PROTEIN ARNA"/>
    <property type="match status" value="1"/>
</dbReference>
<evidence type="ECO:0000259" key="1">
    <source>
        <dbReference type="Pfam" id="PF01370"/>
    </source>
</evidence>
<reference evidence="2" key="1">
    <citation type="submission" date="2022-06" db="EMBL/GenBank/DDBJ databases">
        <title>Ornithinimicrobium JY.X270.</title>
        <authorList>
            <person name="Huang Y."/>
        </authorList>
    </citation>
    <scope>NUCLEOTIDE SEQUENCE</scope>
    <source>
        <strain evidence="2">JY.X270</strain>
    </source>
</reference>
<dbReference type="Proteomes" id="UP001056535">
    <property type="component" value="Chromosome"/>
</dbReference>
<dbReference type="EMBL" id="CP099490">
    <property type="protein sequence ID" value="USQ75987.1"/>
    <property type="molecule type" value="Genomic_DNA"/>
</dbReference>
<dbReference type="InterPro" id="IPR050177">
    <property type="entry name" value="Lipid_A_modif_metabolic_enz"/>
</dbReference>
<proteinExistence type="predicted"/>
<sequence length="307" mass="32759">MSEKQLHAVVGAAGATGQRVVAHLLEAGCRVRALTRDGRPVGHPNAELSTVDARDPVALVAATDGAAVIHHCAMPPIGRWQQDFAPLTDAVIVAAGATGARVVYADDTWMYGRVSGPMTPDLPYRPVGPLGVLRAWLAERLEHAAATGRIRLSIVRAGELYGPGVRSMIAGNVFDGVGPTSQALWFGSPDLPITPTYIDDFARTVATVGRQDTADCAVWHVPSPEPTTGRQFVRLVAEQADRRASVTAVRTWHLRALGSVVPLARKGVELLYQFEQPFVIDGTATMRAFDLSPTPYSVGVQESLSCP</sequence>
<dbReference type="InterPro" id="IPR001509">
    <property type="entry name" value="Epimerase_deHydtase"/>
</dbReference>
<keyword evidence="3" id="KW-1185">Reference proteome</keyword>
<name>A0ABY4YIJ5_9MICO</name>
<evidence type="ECO:0000313" key="3">
    <source>
        <dbReference type="Proteomes" id="UP001056535"/>
    </source>
</evidence>
<protein>
    <submittedName>
        <fullName evidence="2">NAD-dependent epimerase/dehydratase family protein</fullName>
    </submittedName>
</protein>
<feature type="domain" description="NAD-dependent epimerase/dehydratase" evidence="1">
    <location>
        <begin position="9"/>
        <end position="169"/>
    </location>
</feature>
<gene>
    <name evidence="2" type="ORF">NF557_15535</name>
</gene>
<dbReference type="Gene3D" id="3.40.50.720">
    <property type="entry name" value="NAD(P)-binding Rossmann-like Domain"/>
    <property type="match status" value="1"/>
</dbReference>
<dbReference type="InterPro" id="IPR036291">
    <property type="entry name" value="NAD(P)-bd_dom_sf"/>
</dbReference>
<accession>A0ABY4YIJ5</accession>
<dbReference type="RefSeq" id="WP_252620585.1">
    <property type="nucleotide sequence ID" value="NZ_CP099490.1"/>
</dbReference>
<dbReference type="PANTHER" id="PTHR43245:SF13">
    <property type="entry name" value="UDP-D-APIOSE_UDP-D-XYLOSE SYNTHASE 2"/>
    <property type="match status" value="1"/>
</dbReference>
<dbReference type="Pfam" id="PF01370">
    <property type="entry name" value="Epimerase"/>
    <property type="match status" value="1"/>
</dbReference>
<evidence type="ECO:0000313" key="2">
    <source>
        <dbReference type="EMBL" id="USQ75987.1"/>
    </source>
</evidence>
<dbReference type="SUPFAM" id="SSF51735">
    <property type="entry name" value="NAD(P)-binding Rossmann-fold domains"/>
    <property type="match status" value="1"/>
</dbReference>
<organism evidence="2 3">
    <name type="scientific">Ornithinimicrobium cryptoxanthini</name>
    <dbReference type="NCBI Taxonomy" id="2934161"/>
    <lineage>
        <taxon>Bacteria</taxon>
        <taxon>Bacillati</taxon>
        <taxon>Actinomycetota</taxon>
        <taxon>Actinomycetes</taxon>
        <taxon>Micrococcales</taxon>
        <taxon>Ornithinimicrobiaceae</taxon>
        <taxon>Ornithinimicrobium</taxon>
    </lineage>
</organism>